<dbReference type="EMBL" id="KQ030513">
    <property type="protein sequence ID" value="KJZ76116.1"/>
    <property type="molecule type" value="Genomic_DNA"/>
</dbReference>
<sequence>MSSESFCRPVNCSYLADGRLQAENDVSGIGITISFMGSAGLATLLLVAYYLFVFDPLKDPSLPKVRSCFRSDAEALSYGQVALSTPTRRPNPVDVEFLLWIRGACRAFGRLIPGSRRFFRGSRQLDMDKVFYKSIINISDIQILAGVGALASAYISLGCGKRPMSAYHWQLVANQVWLSSVTHLAGLTIIRGHLRKDPWKRNLRLTFIALVFIAVILSLVPTGYFDWFATFDNYTIFANPAAPAACYFKAAYTSWNVNTTELMILNGDYERIHAIGLKSPSNNHSRLWDSPTFHDTVLSITILIFGAVIRCYKILGPASDSFASKARRRASVVLQKMMIWVAGLCLGTKHTNNNVPETLKAKILFHAVVRPALAMFLTLRLLSDVFCSLLAEVYCLVLAAALGMRRVLIAQNDDTIITVSNQVLEDEREWGYGQILPLLLLVSPLLSFASTLVSESKKQLMGDSTNVEMINLADGSLNETRRQDTFTKPVYRGTSHLLSVNSDEITSTTVPEWLERDYYKTALWIRPCLIAFFCNICFLTLLVAMQMYGMGMSLAEANRILRANGGITRLWLTSSGFFVEICMGIPLSCAAVFSMGLALEPWFQNRRKLFLKRVVVFCLAIVLFLFYTVSVHLWPSFAGNEGGPEREISFRYFLLMIVQYSFYLFSYMAFLMAVGLGRVAARATQFC</sequence>
<dbReference type="PANTHER" id="PTHR37577:SF1">
    <property type="entry name" value="INTEGRAL MEMBRANE PROTEIN"/>
    <property type="match status" value="1"/>
</dbReference>
<name>A0A0F7ZL86_9HYPO</name>
<evidence type="ECO:0000313" key="3">
    <source>
        <dbReference type="Proteomes" id="UP000054481"/>
    </source>
</evidence>
<feature type="transmembrane region" description="Helical" evidence="1">
    <location>
        <begin position="130"/>
        <end position="155"/>
    </location>
</feature>
<feature type="transmembrane region" description="Helical" evidence="1">
    <location>
        <begin position="570"/>
        <end position="593"/>
    </location>
</feature>
<feature type="transmembrane region" description="Helical" evidence="1">
    <location>
        <begin position="654"/>
        <end position="676"/>
    </location>
</feature>
<dbReference type="AlphaFoldDB" id="A0A0F7ZL86"/>
<protein>
    <recommendedName>
        <fullName evidence="4">Transmembrane protein</fullName>
    </recommendedName>
</protein>
<keyword evidence="3" id="KW-1185">Reference proteome</keyword>
<gene>
    <name evidence="2" type="ORF">HIM_04572</name>
</gene>
<evidence type="ECO:0000256" key="1">
    <source>
        <dbReference type="SAM" id="Phobius"/>
    </source>
</evidence>
<dbReference type="InterPro" id="IPR053018">
    <property type="entry name" value="Elsinochrome_Biosynth-Asso"/>
</dbReference>
<feature type="transmembrane region" description="Helical" evidence="1">
    <location>
        <begin position="167"/>
        <end position="190"/>
    </location>
</feature>
<feature type="transmembrane region" description="Helical" evidence="1">
    <location>
        <begin position="389"/>
        <end position="410"/>
    </location>
</feature>
<dbReference type="OrthoDB" id="5427664at2759"/>
<evidence type="ECO:0000313" key="2">
    <source>
        <dbReference type="EMBL" id="KJZ76116.1"/>
    </source>
</evidence>
<dbReference type="Proteomes" id="UP000054481">
    <property type="component" value="Unassembled WGS sequence"/>
</dbReference>
<feature type="transmembrane region" description="Helical" evidence="1">
    <location>
        <begin position="614"/>
        <end position="634"/>
    </location>
</feature>
<proteinExistence type="predicted"/>
<feature type="transmembrane region" description="Helical" evidence="1">
    <location>
        <begin position="29"/>
        <end position="52"/>
    </location>
</feature>
<feature type="transmembrane region" description="Helical" evidence="1">
    <location>
        <begin position="528"/>
        <end position="550"/>
    </location>
</feature>
<reference evidence="2 3" key="1">
    <citation type="journal article" date="2014" name="Genome Biol. Evol.">
        <title>Comparative genomics and transcriptomics analyses reveal divergent lifestyle features of nematode endoparasitic fungus Hirsutella minnesotensis.</title>
        <authorList>
            <person name="Lai Y."/>
            <person name="Liu K."/>
            <person name="Zhang X."/>
            <person name="Zhang X."/>
            <person name="Li K."/>
            <person name="Wang N."/>
            <person name="Shu C."/>
            <person name="Wu Y."/>
            <person name="Wang C."/>
            <person name="Bushley K.E."/>
            <person name="Xiang M."/>
            <person name="Liu X."/>
        </authorList>
    </citation>
    <scope>NUCLEOTIDE SEQUENCE [LARGE SCALE GENOMIC DNA]</scope>
    <source>
        <strain evidence="2 3">3608</strain>
    </source>
</reference>
<feature type="transmembrane region" description="Helical" evidence="1">
    <location>
        <begin position="202"/>
        <end position="225"/>
    </location>
</feature>
<keyword evidence="1" id="KW-0812">Transmembrane</keyword>
<accession>A0A0F7ZL86</accession>
<keyword evidence="1" id="KW-1133">Transmembrane helix</keyword>
<keyword evidence="1" id="KW-0472">Membrane</keyword>
<feature type="transmembrane region" description="Helical" evidence="1">
    <location>
        <begin position="430"/>
        <end position="453"/>
    </location>
</feature>
<organism evidence="2 3">
    <name type="scientific">Hirsutella minnesotensis 3608</name>
    <dbReference type="NCBI Taxonomy" id="1043627"/>
    <lineage>
        <taxon>Eukaryota</taxon>
        <taxon>Fungi</taxon>
        <taxon>Dikarya</taxon>
        <taxon>Ascomycota</taxon>
        <taxon>Pezizomycotina</taxon>
        <taxon>Sordariomycetes</taxon>
        <taxon>Hypocreomycetidae</taxon>
        <taxon>Hypocreales</taxon>
        <taxon>Ophiocordycipitaceae</taxon>
        <taxon>Hirsutella</taxon>
    </lineage>
</organism>
<evidence type="ECO:0008006" key="4">
    <source>
        <dbReference type="Google" id="ProtNLM"/>
    </source>
</evidence>
<dbReference type="PANTHER" id="PTHR37577">
    <property type="entry name" value="INTEGRAL MEMBRANE PROTEIN"/>
    <property type="match status" value="1"/>
</dbReference>
<feature type="transmembrane region" description="Helical" evidence="1">
    <location>
        <begin position="293"/>
        <end position="312"/>
    </location>
</feature>